<dbReference type="Proteomes" id="UP001320159">
    <property type="component" value="Unassembled WGS sequence"/>
</dbReference>
<feature type="domain" description="Methyltransferase" evidence="1">
    <location>
        <begin position="47"/>
        <end position="142"/>
    </location>
</feature>
<comment type="caution">
    <text evidence="2">The sequence shown here is derived from an EMBL/GenBank/DDBJ whole genome shotgun (WGS) entry which is preliminary data.</text>
</comment>
<name>A0AAP2W677_9EURY</name>
<dbReference type="PANTHER" id="PTHR44068">
    <property type="entry name" value="ZGC:194242"/>
    <property type="match status" value="1"/>
</dbReference>
<dbReference type="GO" id="GO:0032259">
    <property type="term" value="P:methylation"/>
    <property type="evidence" value="ECO:0007669"/>
    <property type="project" value="UniProtKB-KW"/>
</dbReference>
<dbReference type="PANTHER" id="PTHR44068:SF11">
    <property type="entry name" value="GERANYL DIPHOSPHATE 2-C-METHYLTRANSFERASE"/>
    <property type="match status" value="1"/>
</dbReference>
<gene>
    <name evidence="2" type="ORF">CUJ83_02090</name>
</gene>
<protein>
    <submittedName>
        <fullName evidence="2">Class I SAM-dependent methyltransferase</fullName>
    </submittedName>
</protein>
<keyword evidence="2" id="KW-0489">Methyltransferase</keyword>
<dbReference type="InterPro" id="IPR041698">
    <property type="entry name" value="Methyltransf_25"/>
</dbReference>
<keyword evidence="2" id="KW-0808">Transferase</keyword>
<accession>A0AAP2W677</accession>
<dbReference type="CDD" id="cd02440">
    <property type="entry name" value="AdoMet_MTases"/>
    <property type="match status" value="1"/>
</dbReference>
<dbReference type="Gene3D" id="3.40.50.150">
    <property type="entry name" value="Vaccinia Virus protein VP39"/>
    <property type="match status" value="1"/>
</dbReference>
<dbReference type="AlphaFoldDB" id="A0AAP2W677"/>
<dbReference type="EMBL" id="PGCK01000001">
    <property type="protein sequence ID" value="MCD1293786.1"/>
    <property type="molecule type" value="Genomic_DNA"/>
</dbReference>
<dbReference type="SUPFAM" id="SSF53335">
    <property type="entry name" value="S-adenosyl-L-methionine-dependent methyltransferases"/>
    <property type="match status" value="1"/>
</dbReference>
<dbReference type="InterPro" id="IPR050447">
    <property type="entry name" value="Erg6_SMT_methyltransf"/>
</dbReference>
<dbReference type="RefSeq" id="WP_230740084.1">
    <property type="nucleotide sequence ID" value="NZ_PGCK01000001.1"/>
</dbReference>
<organism evidence="2 3">
    <name type="scientific">Methanooceanicella nereidis</name>
    <dbReference type="NCBI Taxonomy" id="2052831"/>
    <lineage>
        <taxon>Archaea</taxon>
        <taxon>Methanobacteriati</taxon>
        <taxon>Methanobacteriota</taxon>
        <taxon>Stenosarchaea group</taxon>
        <taxon>Methanomicrobia</taxon>
        <taxon>Methanocellales</taxon>
        <taxon>Methanocellaceae</taxon>
        <taxon>Methanooceanicella</taxon>
    </lineage>
</organism>
<evidence type="ECO:0000313" key="3">
    <source>
        <dbReference type="Proteomes" id="UP001320159"/>
    </source>
</evidence>
<evidence type="ECO:0000313" key="2">
    <source>
        <dbReference type="EMBL" id="MCD1293786.1"/>
    </source>
</evidence>
<dbReference type="InterPro" id="IPR029063">
    <property type="entry name" value="SAM-dependent_MTases_sf"/>
</dbReference>
<evidence type="ECO:0000259" key="1">
    <source>
        <dbReference type="Pfam" id="PF13649"/>
    </source>
</evidence>
<dbReference type="Pfam" id="PF13649">
    <property type="entry name" value="Methyltransf_25"/>
    <property type="match status" value="1"/>
</dbReference>
<sequence length="268" mass="30331">MDDIDRDPSKSSYLDMLASIGFAKHIGGKSATDFLIEKADIKPDSSVLDVGCGFGRTSCRLAKEIGCKVVGVDIMPKMIEGSKARAKKMGVEDRVTFLRCDARNLPMKSGTFDKVLIESVTIFMDDIDSAIAEYDRVTKPGGVICDNEVCITQRSMDELKDDKEDIESIFKSFSSYSNNGLLTYEGWKEAFEKRFMSVESWHHIADPRVEMEARMADGKLKAMISQLRSMWLYMTNPEVKKIMDEGKKMFYYTDHFGYGLFVCRKSPE</sequence>
<reference evidence="2 3" key="1">
    <citation type="submission" date="2017-11" db="EMBL/GenBank/DDBJ databases">
        <title>Isolation and Characterization of Family Methanocellaceae Species from Potential Methane Hydrate Area Offshore Southwestern Taiwan.</title>
        <authorList>
            <person name="Zhang W.-L."/>
            <person name="Chen W.-C."/>
            <person name="Lai M.-C."/>
            <person name="Chen S.-C."/>
        </authorList>
    </citation>
    <scope>NUCLEOTIDE SEQUENCE [LARGE SCALE GENOMIC DNA]</scope>
    <source>
        <strain evidence="2 3">CWC-04</strain>
    </source>
</reference>
<keyword evidence="3" id="KW-1185">Reference proteome</keyword>
<proteinExistence type="predicted"/>
<dbReference type="GO" id="GO:0008168">
    <property type="term" value="F:methyltransferase activity"/>
    <property type="evidence" value="ECO:0007669"/>
    <property type="project" value="UniProtKB-KW"/>
</dbReference>